<dbReference type="Gene3D" id="1.10.3720.10">
    <property type="entry name" value="MetI-like"/>
    <property type="match status" value="1"/>
</dbReference>
<keyword evidence="5" id="KW-1003">Cell membrane</keyword>
<keyword evidence="6 11" id="KW-0812">Transmembrane</keyword>
<dbReference type="Pfam" id="PF12911">
    <property type="entry name" value="OppC_N"/>
    <property type="match status" value="1"/>
</dbReference>
<dbReference type="CDD" id="cd06261">
    <property type="entry name" value="TM_PBP2"/>
    <property type="match status" value="1"/>
</dbReference>
<evidence type="ECO:0000256" key="4">
    <source>
        <dbReference type="ARBA" id="ARBA00022448"/>
    </source>
</evidence>
<dbReference type="GO" id="GO:0016887">
    <property type="term" value="F:ATP hydrolysis activity"/>
    <property type="evidence" value="ECO:0007669"/>
    <property type="project" value="InterPro"/>
</dbReference>
<dbReference type="InterPro" id="IPR003439">
    <property type="entry name" value="ABC_transporter-like_ATP-bd"/>
</dbReference>
<evidence type="ECO:0000256" key="9">
    <source>
        <dbReference type="ARBA" id="ARBA00022989"/>
    </source>
</evidence>
<dbReference type="InterPro" id="IPR025966">
    <property type="entry name" value="OppC_N"/>
</dbReference>
<dbReference type="PROSITE" id="PS50928">
    <property type="entry name" value="ABC_TM1"/>
    <property type="match status" value="1"/>
</dbReference>
<protein>
    <submittedName>
        <fullName evidence="15">Dipeptide/oligopeptide/nickel ABC transporter permease/ATP-binding protein</fullName>
    </submittedName>
</protein>
<dbReference type="PROSITE" id="PS00211">
    <property type="entry name" value="ABC_TRANSPORTER_1"/>
    <property type="match status" value="1"/>
</dbReference>
<keyword evidence="16" id="KW-1185">Reference proteome</keyword>
<feature type="domain" description="ABC transporter" evidence="13">
    <location>
        <begin position="311"/>
        <end position="560"/>
    </location>
</feature>
<feature type="transmembrane region" description="Helical" evidence="11">
    <location>
        <begin position="116"/>
        <end position="141"/>
    </location>
</feature>
<dbReference type="AlphaFoldDB" id="A0A4S4FP15"/>
<evidence type="ECO:0000256" key="6">
    <source>
        <dbReference type="ARBA" id="ARBA00022692"/>
    </source>
</evidence>
<dbReference type="InterPro" id="IPR050388">
    <property type="entry name" value="ABC_Ni/Peptide_Import"/>
</dbReference>
<dbReference type="GO" id="GO:0055085">
    <property type="term" value="P:transmembrane transport"/>
    <property type="evidence" value="ECO:0007669"/>
    <property type="project" value="InterPro"/>
</dbReference>
<dbReference type="Gene3D" id="3.40.50.300">
    <property type="entry name" value="P-loop containing nucleotide triphosphate hydrolases"/>
    <property type="match status" value="1"/>
</dbReference>
<dbReference type="GO" id="GO:0005524">
    <property type="term" value="F:ATP binding"/>
    <property type="evidence" value="ECO:0007669"/>
    <property type="project" value="UniProtKB-KW"/>
</dbReference>
<dbReference type="InterPro" id="IPR000515">
    <property type="entry name" value="MetI-like"/>
</dbReference>
<dbReference type="PROSITE" id="PS50893">
    <property type="entry name" value="ABC_TRANSPORTER_2"/>
    <property type="match status" value="1"/>
</dbReference>
<dbReference type="CDD" id="cd03257">
    <property type="entry name" value="ABC_NikE_OppD_transporters"/>
    <property type="match status" value="1"/>
</dbReference>
<evidence type="ECO:0000259" key="14">
    <source>
        <dbReference type="PROSITE" id="PS50928"/>
    </source>
</evidence>
<dbReference type="GO" id="GO:0005886">
    <property type="term" value="C:plasma membrane"/>
    <property type="evidence" value="ECO:0007669"/>
    <property type="project" value="UniProtKB-SubCell"/>
</dbReference>
<feature type="transmembrane region" description="Helical" evidence="11">
    <location>
        <begin position="86"/>
        <end position="110"/>
    </location>
</feature>
<comment type="similarity">
    <text evidence="3">Belongs to the ABC transporter superfamily.</text>
</comment>
<feature type="domain" description="ABC transmembrane type-1" evidence="14">
    <location>
        <begin position="82"/>
        <end position="271"/>
    </location>
</feature>
<dbReference type="RefSeq" id="WP_136426702.1">
    <property type="nucleotide sequence ID" value="NZ_SSSM01000003.1"/>
</dbReference>
<evidence type="ECO:0000313" key="15">
    <source>
        <dbReference type="EMBL" id="THG31582.1"/>
    </source>
</evidence>
<dbReference type="InterPro" id="IPR017871">
    <property type="entry name" value="ABC_transporter-like_CS"/>
</dbReference>
<dbReference type="OrthoDB" id="3677453at2"/>
<dbReference type="PANTHER" id="PTHR43297">
    <property type="entry name" value="OLIGOPEPTIDE TRANSPORT ATP-BINDING PROTEIN APPD"/>
    <property type="match status" value="1"/>
</dbReference>
<evidence type="ECO:0000259" key="13">
    <source>
        <dbReference type="PROSITE" id="PS50893"/>
    </source>
</evidence>
<evidence type="ECO:0000256" key="12">
    <source>
        <dbReference type="SAM" id="MobiDB-lite"/>
    </source>
</evidence>
<name>A0A4S4FP15_9MICO</name>
<dbReference type="InterPro" id="IPR035906">
    <property type="entry name" value="MetI-like_sf"/>
</dbReference>
<keyword evidence="4 11" id="KW-0813">Transport</keyword>
<feature type="transmembrane region" description="Helical" evidence="11">
    <location>
        <begin position="175"/>
        <end position="192"/>
    </location>
</feature>
<keyword evidence="8 15" id="KW-0067">ATP-binding</keyword>
<comment type="subcellular location">
    <subcellularLocation>
        <location evidence="11">Cell membrane</location>
        <topology evidence="11">Multi-pass membrane protein</topology>
    </subcellularLocation>
    <subcellularLocation>
        <location evidence="2">Cell membrane</location>
        <topology evidence="2">Peripheral membrane protein</topology>
    </subcellularLocation>
    <subcellularLocation>
        <location evidence="1">Membrane</location>
        <topology evidence="1">Multi-pass membrane protein</topology>
    </subcellularLocation>
</comment>
<keyword evidence="9 11" id="KW-1133">Transmembrane helix</keyword>
<keyword evidence="7" id="KW-0547">Nucleotide-binding</keyword>
<dbReference type="SUPFAM" id="SSF52540">
    <property type="entry name" value="P-loop containing nucleoside triphosphate hydrolases"/>
    <property type="match status" value="1"/>
</dbReference>
<dbReference type="InterPro" id="IPR003593">
    <property type="entry name" value="AAA+_ATPase"/>
</dbReference>
<feature type="transmembrane region" description="Helical" evidence="11">
    <location>
        <begin position="249"/>
        <end position="274"/>
    </location>
</feature>
<sequence length="570" mass="59524">MTVTQIVDTRVRGGRLGTNALAIVALAFVVLVAIAVALAPVISPYGYNDQDLARFLEWPSADHLLGTDSLGRDILTRLLWGGQPTLLGVLVAVLTFVVVGVLLGIVAGTLGGWVDALISGIADILMSLPGVVLIFAVLAIFDQDLTPAMITLGFLGSGSLVRVVRATVLGVRGELFVSAAIVSGLGSVRLMARHILPAVVGPVVIQASLFAGAALAVQSGLGFLGLGVHPPLPTWGSMVGEAAANLAKAPWLLVVSGGIITLVSLALALIGDGLRDVDAARRRSDRGRAPIAARTSRADGGTPPEPSDAVLRVQDLEISFGDSPPVAVVRGVSFEVQPGEILGLVGESGSGKTVTTLATLGLLPGNAAITAGRILIGQDDVTELDDRGFAGIRGRRTGLISQEPMVALDPLFTVGSQLLEVLKYASDVPASQRRARAMQLLSLVHLPDPEAVMRRFPHELSGGMAQRVVIATALAGDPELLIADEPTTALDVTVQAGILDLLRELRRERGLAVLFVTHDLAVVADICDRVIVMEKGVIVESGLVDDLFADPREPYTRELIASTPRLVDGR</sequence>
<dbReference type="PANTHER" id="PTHR43297:SF2">
    <property type="entry name" value="DIPEPTIDE TRANSPORT ATP-BINDING PROTEIN DPPD"/>
    <property type="match status" value="1"/>
</dbReference>
<dbReference type="Pfam" id="PF00528">
    <property type="entry name" value="BPD_transp_1"/>
    <property type="match status" value="1"/>
</dbReference>
<evidence type="ECO:0000256" key="11">
    <source>
        <dbReference type="RuleBase" id="RU363032"/>
    </source>
</evidence>
<comment type="caution">
    <text evidence="15">The sequence shown here is derived from an EMBL/GenBank/DDBJ whole genome shotgun (WGS) entry which is preliminary data.</text>
</comment>
<evidence type="ECO:0000256" key="3">
    <source>
        <dbReference type="ARBA" id="ARBA00005417"/>
    </source>
</evidence>
<evidence type="ECO:0000313" key="16">
    <source>
        <dbReference type="Proteomes" id="UP000309133"/>
    </source>
</evidence>
<evidence type="ECO:0000256" key="2">
    <source>
        <dbReference type="ARBA" id="ARBA00004202"/>
    </source>
</evidence>
<dbReference type="SMART" id="SM00382">
    <property type="entry name" value="AAA"/>
    <property type="match status" value="1"/>
</dbReference>
<dbReference type="InterPro" id="IPR027417">
    <property type="entry name" value="P-loop_NTPase"/>
</dbReference>
<dbReference type="Pfam" id="PF00005">
    <property type="entry name" value="ABC_tran"/>
    <property type="match status" value="1"/>
</dbReference>
<evidence type="ECO:0000256" key="5">
    <source>
        <dbReference type="ARBA" id="ARBA00022475"/>
    </source>
</evidence>
<gene>
    <name evidence="15" type="ORF">E6C64_05785</name>
</gene>
<dbReference type="Proteomes" id="UP000309133">
    <property type="component" value="Unassembled WGS sequence"/>
</dbReference>
<organism evidence="15 16">
    <name type="scientific">Naasia lichenicola</name>
    <dbReference type="NCBI Taxonomy" id="2565933"/>
    <lineage>
        <taxon>Bacteria</taxon>
        <taxon>Bacillati</taxon>
        <taxon>Actinomycetota</taxon>
        <taxon>Actinomycetes</taxon>
        <taxon>Micrococcales</taxon>
        <taxon>Microbacteriaceae</taxon>
        <taxon>Naasia</taxon>
    </lineage>
</organism>
<dbReference type="EMBL" id="SSSM01000003">
    <property type="protein sequence ID" value="THG31582.1"/>
    <property type="molecule type" value="Genomic_DNA"/>
</dbReference>
<evidence type="ECO:0000256" key="7">
    <source>
        <dbReference type="ARBA" id="ARBA00022741"/>
    </source>
</evidence>
<feature type="region of interest" description="Disordered" evidence="12">
    <location>
        <begin position="285"/>
        <end position="307"/>
    </location>
</feature>
<feature type="transmembrane region" description="Helical" evidence="11">
    <location>
        <begin position="20"/>
        <end position="42"/>
    </location>
</feature>
<reference evidence="15 16" key="1">
    <citation type="submission" date="2019-04" db="EMBL/GenBank/DDBJ databases">
        <authorList>
            <person name="Jiang L."/>
        </authorList>
    </citation>
    <scope>NUCLEOTIDE SEQUENCE [LARGE SCALE GENOMIC DNA]</scope>
    <source>
        <strain evidence="15 16">YIM 131853</strain>
    </source>
</reference>
<evidence type="ECO:0000256" key="10">
    <source>
        <dbReference type="ARBA" id="ARBA00023136"/>
    </source>
</evidence>
<dbReference type="SUPFAM" id="SSF161098">
    <property type="entry name" value="MetI-like"/>
    <property type="match status" value="1"/>
</dbReference>
<keyword evidence="10 11" id="KW-0472">Membrane</keyword>
<evidence type="ECO:0000256" key="8">
    <source>
        <dbReference type="ARBA" id="ARBA00022840"/>
    </source>
</evidence>
<feature type="transmembrane region" description="Helical" evidence="11">
    <location>
        <begin position="204"/>
        <end position="229"/>
    </location>
</feature>
<comment type="similarity">
    <text evidence="11">Belongs to the binding-protein-dependent transport system permease family.</text>
</comment>
<evidence type="ECO:0000256" key="1">
    <source>
        <dbReference type="ARBA" id="ARBA00004141"/>
    </source>
</evidence>
<accession>A0A4S4FP15</accession>
<proteinExistence type="inferred from homology"/>